<dbReference type="InterPro" id="IPR036237">
    <property type="entry name" value="Xyl_isomerase-like_sf"/>
</dbReference>
<organism evidence="2">
    <name type="scientific">marine sediment metagenome</name>
    <dbReference type="NCBI Taxonomy" id="412755"/>
    <lineage>
        <taxon>unclassified sequences</taxon>
        <taxon>metagenomes</taxon>
        <taxon>ecological metagenomes</taxon>
    </lineage>
</organism>
<dbReference type="Pfam" id="PF01261">
    <property type="entry name" value="AP_endonuc_2"/>
    <property type="match status" value="1"/>
</dbReference>
<comment type="caution">
    <text evidence="2">The sequence shown here is derived from an EMBL/GenBank/DDBJ whole genome shotgun (WGS) entry which is preliminary data.</text>
</comment>
<gene>
    <name evidence="2" type="ORF">S01H4_28674</name>
</gene>
<name>X1BTJ6_9ZZZZ</name>
<reference evidence="2" key="1">
    <citation type="journal article" date="2014" name="Front. Microbiol.">
        <title>High frequency of phylogenetically diverse reductive dehalogenase-homologous genes in deep subseafloor sedimentary metagenomes.</title>
        <authorList>
            <person name="Kawai M."/>
            <person name="Futagami T."/>
            <person name="Toyoda A."/>
            <person name="Takaki Y."/>
            <person name="Nishi S."/>
            <person name="Hori S."/>
            <person name="Arai W."/>
            <person name="Tsubouchi T."/>
            <person name="Morono Y."/>
            <person name="Uchiyama I."/>
            <person name="Ito T."/>
            <person name="Fujiyama A."/>
            <person name="Inagaki F."/>
            <person name="Takami H."/>
        </authorList>
    </citation>
    <scope>NUCLEOTIDE SEQUENCE</scope>
    <source>
        <strain evidence="2">Expedition CK06-06</strain>
    </source>
</reference>
<evidence type="ECO:0000259" key="1">
    <source>
        <dbReference type="Pfam" id="PF01261"/>
    </source>
</evidence>
<protein>
    <recommendedName>
        <fullName evidence="1">Xylose isomerase-like TIM barrel domain-containing protein</fullName>
    </recommendedName>
</protein>
<sequence length="121" mass="13651">AYEICDFIEPLGLKMCFDTSHSKLYCNWAHVDFYEQVQVLLPYIGHLHLADGAGLDGEGLQIGEGTIDWVHFFKVIGAGKPEGYYGTMIPEIWRGHQRGGEGFRIAIQRLSEAYFEAVNNL</sequence>
<dbReference type="AlphaFoldDB" id="X1BTJ6"/>
<dbReference type="EMBL" id="BART01014335">
    <property type="protein sequence ID" value="GAG87508.1"/>
    <property type="molecule type" value="Genomic_DNA"/>
</dbReference>
<feature type="domain" description="Xylose isomerase-like TIM barrel" evidence="1">
    <location>
        <begin position="2"/>
        <end position="110"/>
    </location>
</feature>
<proteinExistence type="predicted"/>
<dbReference type="SUPFAM" id="SSF51658">
    <property type="entry name" value="Xylose isomerase-like"/>
    <property type="match status" value="1"/>
</dbReference>
<accession>X1BTJ6</accession>
<evidence type="ECO:0000313" key="2">
    <source>
        <dbReference type="EMBL" id="GAG87508.1"/>
    </source>
</evidence>
<dbReference type="Gene3D" id="3.20.20.150">
    <property type="entry name" value="Divalent-metal-dependent TIM barrel enzymes"/>
    <property type="match status" value="1"/>
</dbReference>
<feature type="non-terminal residue" evidence="2">
    <location>
        <position position="1"/>
    </location>
</feature>
<dbReference type="InterPro" id="IPR013022">
    <property type="entry name" value="Xyl_isomerase-like_TIM-brl"/>
</dbReference>